<proteinExistence type="predicted"/>
<dbReference type="AlphaFoldDB" id="A0A9Q9IN92"/>
<dbReference type="InterPro" id="IPR004942">
    <property type="entry name" value="Roadblock/LAMTOR2_dom"/>
</dbReference>
<keyword evidence="3" id="KW-1185">Reference proteome</keyword>
<dbReference type="KEGG" id="daur:Daura_13205"/>
<name>A0A9Q9IN92_9ACTN</name>
<dbReference type="Gene3D" id="3.30.450.30">
    <property type="entry name" value="Dynein light chain 2a, cytoplasmic"/>
    <property type="match status" value="1"/>
</dbReference>
<dbReference type="Pfam" id="PF03259">
    <property type="entry name" value="Robl_LC7"/>
    <property type="match status" value="1"/>
</dbReference>
<gene>
    <name evidence="2" type="ORF">Daura_13205</name>
</gene>
<sequence length="139" mass="14548">MQQKHPVAELQWLLNDLVKRVGHLQQAVVLSADGLLLAASDGLTKDDADHFAAIASGLQSIARGAGRRFGTGAVRQTIVEMESGFMLVTAAGHGAFLAVLTGSDADIGLITYEMAMLVARVGKYLATAERTPADAVDAT</sequence>
<dbReference type="EMBL" id="CP073767">
    <property type="protein sequence ID" value="UWZ57035.1"/>
    <property type="molecule type" value="Genomic_DNA"/>
</dbReference>
<dbReference type="PANTHER" id="PTHR36222:SF1">
    <property type="entry name" value="SERINE PROTEASE INHIBITOR RV3364C"/>
    <property type="match status" value="1"/>
</dbReference>
<dbReference type="SUPFAM" id="SSF103196">
    <property type="entry name" value="Roadblock/LC7 domain"/>
    <property type="match status" value="1"/>
</dbReference>
<dbReference type="PANTHER" id="PTHR36222">
    <property type="entry name" value="SERINE PROTEASE INHIBITOR RV3364C"/>
    <property type="match status" value="1"/>
</dbReference>
<feature type="domain" description="Roadblock/LAMTOR2" evidence="1">
    <location>
        <begin position="11"/>
        <end position="101"/>
    </location>
</feature>
<accession>A0A9Q9IN92</accession>
<dbReference type="SMART" id="SM00960">
    <property type="entry name" value="Robl_LC7"/>
    <property type="match status" value="1"/>
</dbReference>
<reference evidence="2" key="1">
    <citation type="submission" date="2021-04" db="EMBL/GenBank/DDBJ databases">
        <title>Dactylosporangium aurantiacum NRRL B-8018 full assembly.</title>
        <authorList>
            <person name="Hartkoorn R.C."/>
            <person name="Beaudoing E."/>
            <person name="Hot D."/>
        </authorList>
    </citation>
    <scope>NUCLEOTIDE SEQUENCE</scope>
    <source>
        <strain evidence="2">NRRL B-8018</strain>
    </source>
</reference>
<evidence type="ECO:0000313" key="3">
    <source>
        <dbReference type="Proteomes" id="UP001058003"/>
    </source>
</evidence>
<evidence type="ECO:0000313" key="2">
    <source>
        <dbReference type="EMBL" id="UWZ57035.1"/>
    </source>
</evidence>
<organism evidence="2 3">
    <name type="scientific">Dactylosporangium aurantiacum</name>
    <dbReference type="NCBI Taxonomy" id="35754"/>
    <lineage>
        <taxon>Bacteria</taxon>
        <taxon>Bacillati</taxon>
        <taxon>Actinomycetota</taxon>
        <taxon>Actinomycetes</taxon>
        <taxon>Micromonosporales</taxon>
        <taxon>Micromonosporaceae</taxon>
        <taxon>Dactylosporangium</taxon>
    </lineage>
</organism>
<dbReference type="OrthoDB" id="5187023at2"/>
<protein>
    <submittedName>
        <fullName evidence="2">Roadblock/LC7 domain-containing protein</fullName>
    </submittedName>
</protein>
<dbReference type="InterPro" id="IPR053141">
    <property type="entry name" value="Mycobact_SerProt_Inhib_Rv3364c"/>
</dbReference>
<dbReference type="RefSeq" id="WP_033361400.1">
    <property type="nucleotide sequence ID" value="NZ_CP073767.1"/>
</dbReference>
<evidence type="ECO:0000259" key="1">
    <source>
        <dbReference type="SMART" id="SM00960"/>
    </source>
</evidence>
<dbReference type="Proteomes" id="UP001058003">
    <property type="component" value="Chromosome"/>
</dbReference>